<protein>
    <submittedName>
        <fullName evidence="2">Uncharacterized protein</fullName>
    </submittedName>
</protein>
<dbReference type="AlphaFoldDB" id="A0AA37WQ60"/>
<dbReference type="Proteomes" id="UP001157440">
    <property type="component" value="Unassembled WGS sequence"/>
</dbReference>
<dbReference type="EMBL" id="BSPL01000011">
    <property type="protein sequence ID" value="GLS69820.1"/>
    <property type="molecule type" value="Genomic_DNA"/>
</dbReference>
<comment type="similarity">
    <text evidence="1">Belongs to the enoyl-CoA hydratase/isomerase family.</text>
</comment>
<dbReference type="SUPFAM" id="SSF52096">
    <property type="entry name" value="ClpP/crotonase"/>
    <property type="match status" value="1"/>
</dbReference>
<evidence type="ECO:0000256" key="1">
    <source>
        <dbReference type="ARBA" id="ARBA00005254"/>
    </source>
</evidence>
<evidence type="ECO:0000313" key="3">
    <source>
        <dbReference type="Proteomes" id="UP001157440"/>
    </source>
</evidence>
<reference evidence="3" key="1">
    <citation type="journal article" date="2019" name="Int. J. Syst. Evol. Microbiol.">
        <title>The Global Catalogue of Microorganisms (GCM) 10K type strain sequencing project: providing services to taxonomists for standard genome sequencing and annotation.</title>
        <authorList>
            <consortium name="The Broad Institute Genomics Platform"/>
            <consortium name="The Broad Institute Genome Sequencing Center for Infectious Disease"/>
            <person name="Wu L."/>
            <person name="Ma J."/>
        </authorList>
    </citation>
    <scope>NUCLEOTIDE SEQUENCE [LARGE SCALE GENOMIC DNA]</scope>
    <source>
        <strain evidence="3">NBRC 103632</strain>
    </source>
</reference>
<name>A0AA37WQ60_9HYPH</name>
<dbReference type="Gene3D" id="1.10.12.10">
    <property type="entry name" value="Lyase 2-enoyl-coa Hydratase, Chain A, domain 2"/>
    <property type="match status" value="1"/>
</dbReference>
<gene>
    <name evidence="2" type="ORF">GCM10007890_18330</name>
</gene>
<keyword evidence="3" id="KW-1185">Reference proteome</keyword>
<evidence type="ECO:0000313" key="2">
    <source>
        <dbReference type="EMBL" id="GLS69820.1"/>
    </source>
</evidence>
<dbReference type="InterPro" id="IPR014748">
    <property type="entry name" value="Enoyl-CoA_hydra_C"/>
</dbReference>
<organism evidence="2 3">
    <name type="scientific">Methylobacterium tardum</name>
    <dbReference type="NCBI Taxonomy" id="374432"/>
    <lineage>
        <taxon>Bacteria</taxon>
        <taxon>Pseudomonadati</taxon>
        <taxon>Pseudomonadota</taxon>
        <taxon>Alphaproteobacteria</taxon>
        <taxon>Hyphomicrobiales</taxon>
        <taxon>Methylobacteriaceae</taxon>
        <taxon>Methylobacterium</taxon>
    </lineage>
</organism>
<dbReference type="InterPro" id="IPR029045">
    <property type="entry name" value="ClpP/crotonase-like_dom_sf"/>
</dbReference>
<comment type="caution">
    <text evidence="2">The sequence shown here is derived from an EMBL/GenBank/DDBJ whole genome shotgun (WGS) entry which is preliminary data.</text>
</comment>
<sequence>MAQICQRLLGHAPVTMRVTREMPAALAVDPNTDGGDGIRTCYGSRDFAEGVRAFLDRRPAARSGA</sequence>
<proteinExistence type="inferred from homology"/>
<accession>A0AA37WQ60</accession>